<keyword evidence="5" id="KW-1185">Reference proteome</keyword>
<feature type="region of interest" description="Disordered" evidence="2">
    <location>
        <begin position="1"/>
        <end position="21"/>
    </location>
</feature>
<evidence type="ECO:0000256" key="1">
    <source>
        <dbReference type="PROSITE-ProRule" id="PRU00325"/>
    </source>
</evidence>
<organism evidence="4 5">
    <name type="scientific">Pocillopora damicornis</name>
    <name type="common">Cauliflower coral</name>
    <name type="synonym">Millepora damicornis</name>
    <dbReference type="NCBI Taxonomy" id="46731"/>
    <lineage>
        <taxon>Eukaryota</taxon>
        <taxon>Metazoa</taxon>
        <taxon>Cnidaria</taxon>
        <taxon>Anthozoa</taxon>
        <taxon>Hexacorallia</taxon>
        <taxon>Scleractinia</taxon>
        <taxon>Astrocoeniina</taxon>
        <taxon>Pocilloporidae</taxon>
        <taxon>Pocillopora</taxon>
    </lineage>
</organism>
<feature type="domain" description="SWIM-type" evidence="3">
    <location>
        <begin position="37"/>
        <end position="79"/>
    </location>
</feature>
<accession>A0A3M6U456</accession>
<dbReference type="Proteomes" id="UP000275408">
    <property type="component" value="Unassembled WGS sequence"/>
</dbReference>
<keyword evidence="1" id="KW-0479">Metal-binding</keyword>
<evidence type="ECO:0000259" key="3">
    <source>
        <dbReference type="PROSITE" id="PS50966"/>
    </source>
</evidence>
<name>A0A3M6U456_POCDA</name>
<protein>
    <recommendedName>
        <fullName evidence="3">SWIM-type domain-containing protein</fullName>
    </recommendedName>
</protein>
<comment type="caution">
    <text evidence="4">The sequence shown here is derived from an EMBL/GenBank/DDBJ whole genome shotgun (WGS) entry which is preliminary data.</text>
</comment>
<dbReference type="InterPro" id="IPR007527">
    <property type="entry name" value="Znf_SWIM"/>
</dbReference>
<evidence type="ECO:0000313" key="5">
    <source>
        <dbReference type="Proteomes" id="UP000275408"/>
    </source>
</evidence>
<dbReference type="GO" id="GO:0008270">
    <property type="term" value="F:zinc ion binding"/>
    <property type="evidence" value="ECO:0007669"/>
    <property type="project" value="UniProtKB-KW"/>
</dbReference>
<feature type="compositionally biased region" description="Basic and acidic residues" evidence="2">
    <location>
        <begin position="10"/>
        <end position="20"/>
    </location>
</feature>
<reference evidence="4 5" key="1">
    <citation type="journal article" date="2018" name="Sci. Rep.">
        <title>Comparative analysis of the Pocillopora damicornis genome highlights role of immune system in coral evolution.</title>
        <authorList>
            <person name="Cunning R."/>
            <person name="Bay R.A."/>
            <person name="Gillette P."/>
            <person name="Baker A.C."/>
            <person name="Traylor-Knowles N."/>
        </authorList>
    </citation>
    <scope>NUCLEOTIDE SEQUENCE [LARGE SCALE GENOMIC DNA]</scope>
    <source>
        <strain evidence="4">RSMAS</strain>
        <tissue evidence="4">Whole animal</tissue>
    </source>
</reference>
<proteinExistence type="predicted"/>
<evidence type="ECO:0000313" key="4">
    <source>
        <dbReference type="EMBL" id="RMX48381.1"/>
    </source>
</evidence>
<keyword evidence="1" id="KW-0862">Zinc</keyword>
<gene>
    <name evidence="4" type="ORF">pdam_00025034</name>
</gene>
<sequence length="108" mass="11812">MASQSGVSARGERKDSDWTKKQSALCFRSQRKNEEPHKLSLKCGRGNNGDAKVLETSCSCKAGAGGHCHHMFALLYLLTHWSLLNLGEIPADKTCSNLPQAWSVPRGD</sequence>
<dbReference type="AlphaFoldDB" id="A0A3M6U456"/>
<keyword evidence="1" id="KW-0863">Zinc-finger</keyword>
<evidence type="ECO:0000256" key="2">
    <source>
        <dbReference type="SAM" id="MobiDB-lite"/>
    </source>
</evidence>
<dbReference type="EMBL" id="RCHS01002286">
    <property type="protein sequence ID" value="RMX48381.1"/>
    <property type="molecule type" value="Genomic_DNA"/>
</dbReference>
<dbReference type="PROSITE" id="PS50966">
    <property type="entry name" value="ZF_SWIM"/>
    <property type="match status" value="1"/>
</dbReference>